<reference evidence="1" key="1">
    <citation type="submission" date="2019-06" db="EMBL/GenBank/DDBJ databases">
        <title>Complete genome sequence of Methanobrevibacter arboriphilus strain SA.</title>
        <authorList>
            <person name="Asakawa S."/>
        </authorList>
    </citation>
    <scope>NUCLEOTIDE SEQUENCE</scope>
    <source>
        <strain evidence="1">SA</strain>
    </source>
</reference>
<gene>
    <name evidence="1" type="ORF">MarbSA_06750</name>
</gene>
<name>A0ACA8R439_METAZ</name>
<protein>
    <submittedName>
        <fullName evidence="1">Biotin carboxylase</fullName>
    </submittedName>
</protein>
<evidence type="ECO:0000313" key="1">
    <source>
        <dbReference type="EMBL" id="BBL61635.1"/>
    </source>
</evidence>
<evidence type="ECO:0000313" key="2">
    <source>
        <dbReference type="Proteomes" id="UP000825015"/>
    </source>
</evidence>
<dbReference type="Proteomes" id="UP000825015">
    <property type="component" value="Chromosome"/>
</dbReference>
<accession>A0ACA8R439</accession>
<dbReference type="EMBL" id="AP019779">
    <property type="protein sequence ID" value="BBL61635.1"/>
    <property type="molecule type" value="Genomic_DNA"/>
</dbReference>
<proteinExistence type="predicted"/>
<keyword evidence="2" id="KW-1185">Reference proteome</keyword>
<sequence length="496" mass="54993">MFDKVLIANRGEIAIRIMRACRELDVKSVAIYSDADKTSLYTNYADERYALGNPSPSKSYLNIDKIMDIAIESGAEAIHPGYGFLAENSELGKQCEKNGITLIGPSGKVIESMGDKITSKKLMKKAGVPVIGGTENGVTDIDEAVKIAESIGYPVIVKASAGGGGIGMRTVYEEDELVRAIESTQSVASTNFGDSTVFIEKYIEKPRHIEFQILADDHGNTIHVADRECSIQRRHQKLIEEAPSPIMTEELREKMGESAIKAAEYINYTSAGTVEFLYSGGEYYFLEMNTRIQVEHPITEIITNIDLVKEQLKIASGKELSYSQKDVKVNGHAVECRINAENPLADFAPNPGKITGYRSPGGPGVRLDSGVYMNYSIPTFYDSMISKLITWGSNRNEAIARMKRALSEYIILGVKTTIPFHKAIMRNNHFLSGDLHTHFVDDYRKGIDDDIREIMEEETERINRMRSTFMPGKKVAAISAAVGSYLNTAKNQQIKK</sequence>
<organism evidence="1 2">
    <name type="scientific">Methanobrevibacter arboriphilus</name>
    <dbReference type="NCBI Taxonomy" id="39441"/>
    <lineage>
        <taxon>Archaea</taxon>
        <taxon>Methanobacteriati</taxon>
        <taxon>Methanobacteriota</taxon>
        <taxon>Methanomada group</taxon>
        <taxon>Methanobacteria</taxon>
        <taxon>Methanobacteriales</taxon>
        <taxon>Methanobacteriaceae</taxon>
        <taxon>Methanobrevibacter</taxon>
    </lineage>
</organism>